<reference evidence="1" key="2">
    <citation type="submission" date="2011-02" db="EMBL/GenBank/DDBJ databases">
        <authorList>
            <person name="MacLean D."/>
        </authorList>
    </citation>
    <scope>NUCLEOTIDE SEQUENCE</scope>
</reference>
<accession>F0WMK8</accession>
<organism evidence="1">
    <name type="scientific">Albugo laibachii Nc14</name>
    <dbReference type="NCBI Taxonomy" id="890382"/>
    <lineage>
        <taxon>Eukaryota</taxon>
        <taxon>Sar</taxon>
        <taxon>Stramenopiles</taxon>
        <taxon>Oomycota</taxon>
        <taxon>Peronosporomycetes</taxon>
        <taxon>Albuginales</taxon>
        <taxon>Albuginaceae</taxon>
        <taxon>Albugo</taxon>
    </lineage>
</organism>
<proteinExistence type="predicted"/>
<sequence length="49" mass="5710">MGMHTSMISRTLPSTDVFTELIAFSAHFFTSAIEQSFRIRWEKRSKLCL</sequence>
<dbReference type="HOGENOM" id="CLU_3145593_0_0_1"/>
<reference evidence="1" key="1">
    <citation type="journal article" date="2011" name="PLoS Biol.">
        <title>Gene gain and loss during evolution of obligate parasitism in the white rust pathogen of Arabidopsis thaliana.</title>
        <authorList>
            <person name="Kemen E."/>
            <person name="Gardiner A."/>
            <person name="Schultz-Larsen T."/>
            <person name="Kemen A.C."/>
            <person name="Balmuth A.L."/>
            <person name="Robert-Seilaniantz A."/>
            <person name="Bailey K."/>
            <person name="Holub E."/>
            <person name="Studholme D.J."/>
            <person name="Maclean D."/>
            <person name="Jones J.D."/>
        </authorList>
    </citation>
    <scope>NUCLEOTIDE SEQUENCE</scope>
</reference>
<dbReference type="AlphaFoldDB" id="F0WMK8"/>
<dbReference type="EMBL" id="FR824203">
    <property type="protein sequence ID" value="CCA22540.1"/>
    <property type="molecule type" value="Genomic_DNA"/>
</dbReference>
<gene>
    <name evidence="1" type="primary">AlNc14C158G7698</name>
    <name evidence="1" type="ORF">ALNC14_086830</name>
</gene>
<evidence type="ECO:0000313" key="1">
    <source>
        <dbReference type="EMBL" id="CCA22540.1"/>
    </source>
</evidence>
<name>F0WMK8_9STRA</name>
<protein>
    <submittedName>
        <fullName evidence="1">AlNc14C158G7698 protein</fullName>
    </submittedName>
</protein>